<dbReference type="AlphaFoldDB" id="A0AAN7UPN6"/>
<evidence type="ECO:0000313" key="1">
    <source>
        <dbReference type="EMBL" id="KAK5631149.1"/>
    </source>
</evidence>
<dbReference type="Proteomes" id="UP001305414">
    <property type="component" value="Unassembled WGS sequence"/>
</dbReference>
<protein>
    <submittedName>
        <fullName evidence="1">Uncharacterized protein</fullName>
    </submittedName>
</protein>
<gene>
    <name evidence="1" type="ORF">RRF57_006864</name>
</gene>
<evidence type="ECO:0000313" key="2">
    <source>
        <dbReference type="Proteomes" id="UP001305414"/>
    </source>
</evidence>
<comment type="caution">
    <text evidence="1">The sequence shown here is derived from an EMBL/GenBank/DDBJ whole genome shotgun (WGS) entry which is preliminary data.</text>
</comment>
<name>A0AAN7UPN6_9PEZI</name>
<reference evidence="1 2" key="1">
    <citation type="submission" date="2023-10" db="EMBL/GenBank/DDBJ databases">
        <title>Draft genome sequence of Xylaria bambusicola isolate GMP-LS, the root and basal stem rot pathogen of sugarcane in Indonesia.</title>
        <authorList>
            <person name="Selvaraj P."/>
            <person name="Muralishankar V."/>
            <person name="Muruganantham S."/>
            <person name="Sp S."/>
            <person name="Haryani S."/>
            <person name="Lau K.J.X."/>
            <person name="Naqvi N.I."/>
        </authorList>
    </citation>
    <scope>NUCLEOTIDE SEQUENCE [LARGE SCALE GENOMIC DNA]</scope>
    <source>
        <strain evidence="1">GMP-LS</strain>
    </source>
</reference>
<organism evidence="1 2">
    <name type="scientific">Xylaria bambusicola</name>
    <dbReference type="NCBI Taxonomy" id="326684"/>
    <lineage>
        <taxon>Eukaryota</taxon>
        <taxon>Fungi</taxon>
        <taxon>Dikarya</taxon>
        <taxon>Ascomycota</taxon>
        <taxon>Pezizomycotina</taxon>
        <taxon>Sordariomycetes</taxon>
        <taxon>Xylariomycetidae</taxon>
        <taxon>Xylariales</taxon>
        <taxon>Xylariaceae</taxon>
        <taxon>Xylaria</taxon>
    </lineage>
</organism>
<accession>A0AAN7UPN6</accession>
<proteinExistence type="predicted"/>
<dbReference type="EMBL" id="JAWHQM010000018">
    <property type="protein sequence ID" value="KAK5631149.1"/>
    <property type="molecule type" value="Genomic_DNA"/>
</dbReference>
<keyword evidence="2" id="KW-1185">Reference proteome</keyword>
<sequence>MRFTQATTSCELGFDGLFVRLEKAPRSHTARVSPTCQDLRVKVSENVQQGILKQKCAWKDSLLTNDTRSNVVLEISAQRRAAIGNGCKVARYAHVNIPHLPGIHFEEGH</sequence>